<keyword evidence="1" id="KW-0805">Transcription regulation</keyword>
<dbReference type="PROSITE" id="PS01124">
    <property type="entry name" value="HTH_ARAC_FAMILY_2"/>
    <property type="match status" value="1"/>
</dbReference>
<proteinExistence type="predicted"/>
<dbReference type="SMART" id="SM00342">
    <property type="entry name" value="HTH_ARAC"/>
    <property type="match status" value="1"/>
</dbReference>
<keyword evidence="3" id="KW-0804">Transcription</keyword>
<dbReference type="RefSeq" id="WP_311583462.1">
    <property type="nucleotide sequence ID" value="NZ_JAVRIF010000008.1"/>
</dbReference>
<feature type="domain" description="HTH araC/xylS-type" evidence="4">
    <location>
        <begin position="94"/>
        <end position="193"/>
    </location>
</feature>
<sequence>MLYVIEQASRSSDKFPYSQPEHIEQYQAYFEQAYRFTPHIGSFIVPTIVKNHCGLQLSLPENIMRKPFTESNQAIKRYHLNQVDRSGFSVGIIQYVYQTIGQYLAQNKEVTLEKIALGLSVSPATLKRKLANHHTSYQNLLDLFRQQQAIFQLTEQGYNNEKVASELHFSDLTNFRRSFKRWTGLTPNEIKQAL</sequence>
<evidence type="ECO:0000256" key="2">
    <source>
        <dbReference type="ARBA" id="ARBA00023125"/>
    </source>
</evidence>
<dbReference type="Gene3D" id="1.10.10.60">
    <property type="entry name" value="Homeodomain-like"/>
    <property type="match status" value="1"/>
</dbReference>
<evidence type="ECO:0000313" key="6">
    <source>
        <dbReference type="Proteomes" id="UP001266357"/>
    </source>
</evidence>
<dbReference type="SUPFAM" id="SSF46689">
    <property type="entry name" value="Homeodomain-like"/>
    <property type="match status" value="1"/>
</dbReference>
<reference evidence="5 6" key="1">
    <citation type="submission" date="2023-09" db="EMBL/GenBank/DDBJ databases">
        <authorList>
            <person name="Rey-Velasco X."/>
        </authorList>
    </citation>
    <scope>NUCLEOTIDE SEQUENCE [LARGE SCALE GENOMIC DNA]</scope>
    <source>
        <strain evidence="5 6">W431</strain>
    </source>
</reference>
<keyword evidence="6" id="KW-1185">Reference proteome</keyword>
<dbReference type="InterPro" id="IPR018060">
    <property type="entry name" value="HTH_AraC"/>
</dbReference>
<keyword evidence="2" id="KW-0238">DNA-binding</keyword>
<evidence type="ECO:0000256" key="1">
    <source>
        <dbReference type="ARBA" id="ARBA00023015"/>
    </source>
</evidence>
<dbReference type="InterPro" id="IPR009057">
    <property type="entry name" value="Homeodomain-like_sf"/>
</dbReference>
<dbReference type="Proteomes" id="UP001266357">
    <property type="component" value="Unassembled WGS sequence"/>
</dbReference>
<dbReference type="PANTHER" id="PTHR47894">
    <property type="entry name" value="HTH-TYPE TRANSCRIPTIONAL REGULATOR GADX"/>
    <property type="match status" value="1"/>
</dbReference>
<comment type="caution">
    <text evidence="5">The sequence shown here is derived from an EMBL/GenBank/DDBJ whole genome shotgun (WGS) entry which is preliminary data.</text>
</comment>
<dbReference type="Pfam" id="PF12833">
    <property type="entry name" value="HTH_18"/>
    <property type="match status" value="1"/>
</dbReference>
<dbReference type="EMBL" id="JAVRIF010000008">
    <property type="protein sequence ID" value="MDT0604708.1"/>
    <property type="molecule type" value="Genomic_DNA"/>
</dbReference>
<accession>A0ABU3A6I9</accession>
<evidence type="ECO:0000313" key="5">
    <source>
        <dbReference type="EMBL" id="MDT0604708.1"/>
    </source>
</evidence>
<evidence type="ECO:0000259" key="4">
    <source>
        <dbReference type="PROSITE" id="PS01124"/>
    </source>
</evidence>
<gene>
    <name evidence="5" type="ORF">RM573_13950</name>
</gene>
<protein>
    <submittedName>
        <fullName evidence="5">Helix-turn-helix domain-containing protein</fullName>
    </submittedName>
</protein>
<name>A0ABU3A6I9_9GAMM</name>
<organism evidence="5 6">
    <name type="scientific">Thalassotalea castellviae</name>
    <dbReference type="NCBI Taxonomy" id="3075612"/>
    <lineage>
        <taxon>Bacteria</taxon>
        <taxon>Pseudomonadati</taxon>
        <taxon>Pseudomonadota</taxon>
        <taxon>Gammaproteobacteria</taxon>
        <taxon>Alteromonadales</taxon>
        <taxon>Colwelliaceae</taxon>
        <taxon>Thalassotalea</taxon>
    </lineage>
</organism>
<dbReference type="PANTHER" id="PTHR47894:SF1">
    <property type="entry name" value="HTH-TYPE TRANSCRIPTIONAL REGULATOR VQSM"/>
    <property type="match status" value="1"/>
</dbReference>
<evidence type="ECO:0000256" key="3">
    <source>
        <dbReference type="ARBA" id="ARBA00023163"/>
    </source>
</evidence>